<keyword evidence="2" id="KW-0810">Translation regulation</keyword>
<accession>A0A7V7BYQ0</accession>
<organism evidence="3 4">
    <name type="scientific">Acetomicrobium hydrogeniformans</name>
    <dbReference type="NCBI Taxonomy" id="649746"/>
    <lineage>
        <taxon>Bacteria</taxon>
        <taxon>Thermotogati</taxon>
        <taxon>Synergistota</taxon>
        <taxon>Synergistia</taxon>
        <taxon>Synergistales</taxon>
        <taxon>Acetomicrobiaceae</taxon>
        <taxon>Acetomicrobium</taxon>
    </lineage>
</organism>
<proteinExistence type="inferred from homology"/>
<dbReference type="RefSeq" id="WP_273003302.1">
    <property type="nucleotide sequence ID" value="NZ_DURU01000137.1"/>
</dbReference>
<dbReference type="HAMAP" id="MF_01477">
    <property type="entry name" value="Iojap_RsfS"/>
    <property type="match status" value="1"/>
</dbReference>
<comment type="caution">
    <text evidence="3">The sequence shown here is derived from an EMBL/GenBank/DDBJ whole genome shotgun (WGS) entry which is preliminary data.</text>
</comment>
<dbReference type="AlphaFoldDB" id="A0A7V7BYQ0"/>
<sequence length="132" mass="14880">MDISKASEGVMEKYGWIVKVLASKKAQDIISIDISEVSGFADIFFISNSNSESHMKALLDVITDALDERQITYVLEGRDSNLWRLIDCGDVIIHIFSQEGRKFYDLERIWGDVPILHYDEDGEPVAVLNANA</sequence>
<gene>
    <name evidence="2 3" type="primary">rsfS</name>
    <name evidence="3" type="ORF">GX397_07705</name>
</gene>
<dbReference type="GO" id="GO:0005737">
    <property type="term" value="C:cytoplasm"/>
    <property type="evidence" value="ECO:0007669"/>
    <property type="project" value="UniProtKB-SubCell"/>
</dbReference>
<comment type="function">
    <text evidence="2">Functions as a ribosomal silencing factor. Interacts with ribosomal protein uL14 (rplN), blocking formation of intersubunit bridge B8. Prevents association of the 30S and 50S ribosomal subunits and the formation of functional ribosomes, thus repressing translation.</text>
</comment>
<dbReference type="SUPFAM" id="SSF81301">
    <property type="entry name" value="Nucleotidyltransferase"/>
    <property type="match status" value="1"/>
</dbReference>
<dbReference type="Proteomes" id="UP000525027">
    <property type="component" value="Unassembled WGS sequence"/>
</dbReference>
<evidence type="ECO:0000313" key="3">
    <source>
        <dbReference type="EMBL" id="HHZ04919.1"/>
    </source>
</evidence>
<protein>
    <recommendedName>
        <fullName evidence="2">Ribosomal silencing factor RsfS</fullName>
    </recommendedName>
</protein>
<comment type="subunit">
    <text evidence="2">Interacts with ribosomal protein uL14 (rplN).</text>
</comment>
<evidence type="ECO:0000256" key="2">
    <source>
        <dbReference type="HAMAP-Rule" id="MF_01477"/>
    </source>
</evidence>
<dbReference type="GO" id="GO:0017148">
    <property type="term" value="P:negative regulation of translation"/>
    <property type="evidence" value="ECO:0007669"/>
    <property type="project" value="UniProtKB-UniRule"/>
</dbReference>
<name>A0A7V7BYQ0_9BACT</name>
<dbReference type="EMBL" id="DURU01000137">
    <property type="protein sequence ID" value="HHZ04919.1"/>
    <property type="molecule type" value="Genomic_DNA"/>
</dbReference>
<dbReference type="Pfam" id="PF02410">
    <property type="entry name" value="RsfS"/>
    <property type="match status" value="1"/>
</dbReference>
<comment type="similarity">
    <text evidence="1 2">Belongs to the Iojap/RsfS family.</text>
</comment>
<dbReference type="GO" id="GO:0042256">
    <property type="term" value="P:cytosolic ribosome assembly"/>
    <property type="evidence" value="ECO:0007669"/>
    <property type="project" value="UniProtKB-UniRule"/>
</dbReference>
<dbReference type="GO" id="GO:0090071">
    <property type="term" value="P:negative regulation of ribosome biogenesis"/>
    <property type="evidence" value="ECO:0007669"/>
    <property type="project" value="UniProtKB-UniRule"/>
</dbReference>
<dbReference type="InterPro" id="IPR043519">
    <property type="entry name" value="NT_sf"/>
</dbReference>
<comment type="subcellular location">
    <subcellularLocation>
        <location evidence="2">Cytoplasm</location>
    </subcellularLocation>
</comment>
<evidence type="ECO:0000256" key="1">
    <source>
        <dbReference type="ARBA" id="ARBA00010574"/>
    </source>
</evidence>
<dbReference type="GO" id="GO:0043023">
    <property type="term" value="F:ribosomal large subunit binding"/>
    <property type="evidence" value="ECO:0007669"/>
    <property type="project" value="TreeGrafter"/>
</dbReference>
<reference evidence="3 4" key="1">
    <citation type="journal article" date="2020" name="Biotechnol. Biofuels">
        <title>New insights from the biogas microbiome by comprehensive genome-resolved metagenomics of nearly 1600 species originating from multiple anaerobic digesters.</title>
        <authorList>
            <person name="Campanaro S."/>
            <person name="Treu L."/>
            <person name="Rodriguez-R L.M."/>
            <person name="Kovalovszki A."/>
            <person name="Ziels R.M."/>
            <person name="Maus I."/>
            <person name="Zhu X."/>
            <person name="Kougias P.G."/>
            <person name="Basile A."/>
            <person name="Luo G."/>
            <person name="Schluter A."/>
            <person name="Konstantinidis K.T."/>
            <person name="Angelidaki I."/>
        </authorList>
    </citation>
    <scope>NUCLEOTIDE SEQUENCE [LARGE SCALE GENOMIC DNA]</scope>
    <source>
        <strain evidence="3">AS25fmACSIPFO_94</strain>
    </source>
</reference>
<evidence type="ECO:0000313" key="4">
    <source>
        <dbReference type="Proteomes" id="UP000525027"/>
    </source>
</evidence>
<dbReference type="PANTHER" id="PTHR21043">
    <property type="entry name" value="IOJAP SUPERFAMILY ORTHOLOG"/>
    <property type="match status" value="1"/>
</dbReference>
<keyword evidence="2" id="KW-0963">Cytoplasm</keyword>
<dbReference type="NCBIfam" id="TIGR00090">
    <property type="entry name" value="rsfS_iojap_ybeB"/>
    <property type="match status" value="1"/>
</dbReference>
<dbReference type="InterPro" id="IPR004394">
    <property type="entry name" value="Iojap/RsfS/C7orf30"/>
</dbReference>
<dbReference type="PANTHER" id="PTHR21043:SF0">
    <property type="entry name" value="MITOCHONDRIAL ASSEMBLY OF RIBOSOMAL LARGE SUBUNIT PROTEIN 1"/>
    <property type="match status" value="1"/>
</dbReference>
<dbReference type="Gene3D" id="3.30.460.10">
    <property type="entry name" value="Beta Polymerase, domain 2"/>
    <property type="match status" value="1"/>
</dbReference>
<keyword evidence="2" id="KW-0678">Repressor</keyword>